<feature type="transmembrane region" description="Helical" evidence="9">
    <location>
        <begin position="355"/>
        <end position="373"/>
    </location>
</feature>
<dbReference type="PATRIC" id="fig|997897.5.peg.1305"/>
<dbReference type="GO" id="GO:0009401">
    <property type="term" value="P:phosphoenolpyruvate-dependent sugar phosphotransferase system"/>
    <property type="evidence" value="ECO:0007669"/>
    <property type="project" value="UniProtKB-KW"/>
</dbReference>
<feature type="transmembrane region" description="Helical" evidence="9">
    <location>
        <begin position="178"/>
        <end position="200"/>
    </location>
</feature>
<name>R0B9Z7_9FIRM</name>
<dbReference type="PROSITE" id="PS51104">
    <property type="entry name" value="PTS_EIIC_TYPE_2"/>
    <property type="match status" value="1"/>
</dbReference>
<keyword evidence="5" id="KW-0598">Phosphotransferase system</keyword>
<reference evidence="11 12" key="1">
    <citation type="submission" date="2013-01" db="EMBL/GenBank/DDBJ databases">
        <title>The Genome Sequence of Clostridium bolteae 90B8.</title>
        <authorList>
            <consortium name="The Broad Institute Genome Sequencing Platform"/>
            <person name="Earl A."/>
            <person name="Ward D."/>
            <person name="Feldgarden M."/>
            <person name="Gevers D."/>
            <person name="Courvalin P."/>
            <person name="Lambert T."/>
            <person name="Walker B."/>
            <person name="Young S.K."/>
            <person name="Zeng Q."/>
            <person name="Gargeya S."/>
            <person name="Fitzgerald M."/>
            <person name="Haas B."/>
            <person name="Abouelleil A."/>
            <person name="Alvarado L."/>
            <person name="Arachchi H.M."/>
            <person name="Berlin A.M."/>
            <person name="Chapman S.B."/>
            <person name="Dewar J."/>
            <person name="Goldberg J."/>
            <person name="Griggs A."/>
            <person name="Gujja S."/>
            <person name="Hansen M."/>
            <person name="Howarth C."/>
            <person name="Imamovic A."/>
            <person name="Larimer J."/>
            <person name="McCowan C."/>
            <person name="Murphy C."/>
            <person name="Neiman D."/>
            <person name="Pearson M."/>
            <person name="Priest M."/>
            <person name="Roberts A."/>
            <person name="Saif S."/>
            <person name="Shea T."/>
            <person name="Sisk P."/>
            <person name="Sykes S."/>
            <person name="Wortman J."/>
            <person name="Nusbaum C."/>
            <person name="Birren B."/>
        </authorList>
    </citation>
    <scope>NUCLEOTIDE SEQUENCE [LARGE SCALE GENOMIC DNA]</scope>
    <source>
        <strain evidence="11 12">90B8</strain>
    </source>
</reference>
<feature type="transmembrane region" description="Helical" evidence="9">
    <location>
        <begin position="419"/>
        <end position="437"/>
    </location>
</feature>
<dbReference type="GO" id="GO:0005886">
    <property type="term" value="C:plasma membrane"/>
    <property type="evidence" value="ECO:0007669"/>
    <property type="project" value="UniProtKB-SubCell"/>
</dbReference>
<dbReference type="AlphaFoldDB" id="R0B9Z7"/>
<gene>
    <name evidence="11" type="ORF">HMPREF1097_01225</name>
</gene>
<keyword evidence="4" id="KW-0762">Sugar transport</keyword>
<dbReference type="GO" id="GO:0015577">
    <property type="term" value="F:galactitol transmembrane transporter activity"/>
    <property type="evidence" value="ECO:0007669"/>
    <property type="project" value="InterPro"/>
</dbReference>
<dbReference type="PIRSF" id="PIRSF006304">
    <property type="entry name" value="GatC"/>
    <property type="match status" value="1"/>
</dbReference>
<dbReference type="Pfam" id="PF03611">
    <property type="entry name" value="EIIC-GAT"/>
    <property type="match status" value="1"/>
</dbReference>
<evidence type="ECO:0000256" key="4">
    <source>
        <dbReference type="ARBA" id="ARBA00022597"/>
    </source>
</evidence>
<evidence type="ECO:0000256" key="7">
    <source>
        <dbReference type="ARBA" id="ARBA00022989"/>
    </source>
</evidence>
<dbReference type="InterPro" id="IPR013853">
    <property type="entry name" value="EIIC-GAT"/>
</dbReference>
<feature type="transmembrane region" description="Helical" evidence="9">
    <location>
        <begin position="136"/>
        <end position="158"/>
    </location>
</feature>
<evidence type="ECO:0000259" key="10">
    <source>
        <dbReference type="PROSITE" id="PS51104"/>
    </source>
</evidence>
<dbReference type="InterPro" id="IPR013014">
    <property type="entry name" value="PTS_EIIC_2"/>
</dbReference>
<dbReference type="RefSeq" id="WP_002571496.1">
    <property type="nucleotide sequence ID" value="NZ_KB851149.1"/>
</dbReference>
<keyword evidence="8 9" id="KW-0472">Membrane</keyword>
<evidence type="ECO:0000256" key="6">
    <source>
        <dbReference type="ARBA" id="ARBA00022692"/>
    </source>
</evidence>
<keyword evidence="3" id="KW-1003">Cell membrane</keyword>
<dbReference type="PANTHER" id="PTHR37324">
    <property type="entry name" value="PTS SYSTEM GALACTITOL-SPECIFIC EIIC COMPONENT"/>
    <property type="match status" value="1"/>
</dbReference>
<keyword evidence="7 9" id="KW-1133">Transmembrane helix</keyword>
<evidence type="ECO:0000256" key="1">
    <source>
        <dbReference type="ARBA" id="ARBA00004651"/>
    </source>
</evidence>
<feature type="transmembrane region" description="Helical" evidence="9">
    <location>
        <begin position="12"/>
        <end position="31"/>
    </location>
</feature>
<evidence type="ECO:0000313" key="11">
    <source>
        <dbReference type="EMBL" id="ENZ41849.1"/>
    </source>
</evidence>
<keyword evidence="2" id="KW-0813">Transport</keyword>
<sequence length="450" mass="47929">MGIFGDMIQYIIDMGASVMLPIVIAILSILVGVKIGKAIRSGLMIGVGFVGLSLIVDMMNAQLGPAAKAMSENFGLTLSVVDIGWPGASPMTWASNIATVAIPIAIGVNLVMLFLKLTKTVNIDIWNIWHMTFTGAIAYTVTGSFAIGILGVVVHAAISYKFGDLWAPLMEDYFELEGITVPHGTAAYLAPVACVFEFFLDKIPGINKIDISADTLQEKVGVLGEPIVIGGLLGAVVGFLAGYSPQQALPLGIKMSAVMVLMPKVVKCIMDGLLPLSERAKQLLSEKFGDSDFYIGLDPAILLGDAQVVTTGLIFIPLTILIAVIVSGNNVLPFGDLATIGFFIAIACAVHKGNIFRTLISGSAIMYMTIWIANQTIPWVTKLAQTTNMTNGVSRLAALDQGGCPITYIFTQIFERSNLTGMAVIAVIYLACMVFAVRLSKQRAKALETE</sequence>
<protein>
    <submittedName>
        <fullName evidence="11">PTS system, galactitol-specific IIC component</fullName>
    </submittedName>
</protein>
<evidence type="ECO:0000256" key="5">
    <source>
        <dbReference type="ARBA" id="ARBA00022683"/>
    </source>
</evidence>
<comment type="caution">
    <text evidence="11">The sequence shown here is derived from an EMBL/GenBank/DDBJ whole genome shotgun (WGS) entry which is preliminary data.</text>
</comment>
<accession>R0B9Z7</accession>
<comment type="subcellular location">
    <subcellularLocation>
        <location evidence="1">Cell membrane</location>
        <topology evidence="1">Multi-pass membrane protein</topology>
    </subcellularLocation>
</comment>
<evidence type="ECO:0000256" key="8">
    <source>
        <dbReference type="ARBA" id="ARBA00023136"/>
    </source>
</evidence>
<evidence type="ECO:0000256" key="9">
    <source>
        <dbReference type="SAM" id="Phobius"/>
    </source>
</evidence>
<feature type="domain" description="PTS EIIC type-2" evidence="10">
    <location>
        <begin position="8"/>
        <end position="437"/>
    </location>
</feature>
<evidence type="ECO:0000256" key="3">
    <source>
        <dbReference type="ARBA" id="ARBA00022475"/>
    </source>
</evidence>
<dbReference type="EMBL" id="AGYG01000009">
    <property type="protein sequence ID" value="ENZ41849.1"/>
    <property type="molecule type" value="Genomic_DNA"/>
</dbReference>
<feature type="transmembrane region" description="Helical" evidence="9">
    <location>
        <begin position="297"/>
        <end position="325"/>
    </location>
</feature>
<dbReference type="PANTHER" id="PTHR37324:SF2">
    <property type="entry name" value="PTS SYSTEM GALACTITOL-SPECIFIC EIIC COMPONENT"/>
    <property type="match status" value="1"/>
</dbReference>
<dbReference type="InterPro" id="IPR004703">
    <property type="entry name" value="PTS_sugar-sp_permease"/>
</dbReference>
<feature type="transmembrane region" description="Helical" evidence="9">
    <location>
        <begin position="43"/>
        <end position="63"/>
    </location>
</feature>
<proteinExistence type="predicted"/>
<dbReference type="HOGENOM" id="CLU_040393_0_0_9"/>
<evidence type="ECO:0000313" key="12">
    <source>
        <dbReference type="Proteomes" id="UP000013041"/>
    </source>
</evidence>
<feature type="transmembrane region" description="Helical" evidence="9">
    <location>
        <begin position="220"/>
        <end position="243"/>
    </location>
</feature>
<feature type="transmembrane region" description="Helical" evidence="9">
    <location>
        <begin position="93"/>
        <end position="115"/>
    </location>
</feature>
<evidence type="ECO:0000256" key="2">
    <source>
        <dbReference type="ARBA" id="ARBA00022448"/>
    </source>
</evidence>
<dbReference type="Proteomes" id="UP000013041">
    <property type="component" value="Unassembled WGS sequence"/>
</dbReference>
<keyword evidence="6 9" id="KW-0812">Transmembrane</keyword>
<organism evidence="11 12">
    <name type="scientific">Enterocloster bolteae 90B8</name>
    <dbReference type="NCBI Taxonomy" id="997897"/>
    <lineage>
        <taxon>Bacteria</taxon>
        <taxon>Bacillati</taxon>
        <taxon>Bacillota</taxon>
        <taxon>Clostridia</taxon>
        <taxon>Lachnospirales</taxon>
        <taxon>Lachnospiraceae</taxon>
        <taxon>Enterocloster</taxon>
    </lineage>
</organism>